<keyword evidence="12 16" id="KW-0238">DNA-binding</keyword>
<dbReference type="InterPro" id="IPR001098">
    <property type="entry name" value="DNA-dir_DNA_pol_A_palm_dom"/>
</dbReference>
<evidence type="ECO:0000256" key="3">
    <source>
        <dbReference type="ARBA" id="ARBA00020311"/>
    </source>
</evidence>
<dbReference type="SUPFAM" id="SSF47807">
    <property type="entry name" value="5' to 3' exonuclease, C-terminal subdomain"/>
    <property type="match status" value="1"/>
</dbReference>
<dbReference type="Gene3D" id="1.20.1060.10">
    <property type="entry name" value="Taq DNA Polymerase, Chain T, domain 4"/>
    <property type="match status" value="1"/>
</dbReference>
<protein>
    <recommendedName>
        <fullName evidence="3 15">DNA polymerase I</fullName>
        <ecNumber evidence="2 15">2.7.7.7</ecNumber>
    </recommendedName>
</protein>
<dbReference type="NCBIfam" id="NF004397">
    <property type="entry name" value="PRK05755.1"/>
    <property type="match status" value="1"/>
</dbReference>
<dbReference type="FunFam" id="3.30.420.10:FF:000026">
    <property type="entry name" value="DNA polymerase I"/>
    <property type="match status" value="1"/>
</dbReference>
<evidence type="ECO:0000256" key="4">
    <source>
        <dbReference type="ARBA" id="ARBA00022679"/>
    </source>
</evidence>
<dbReference type="GO" id="GO:0008408">
    <property type="term" value="F:3'-5' exonuclease activity"/>
    <property type="evidence" value="ECO:0007669"/>
    <property type="project" value="UniProtKB-UniRule"/>
</dbReference>
<dbReference type="SMART" id="SM00474">
    <property type="entry name" value="35EXOc"/>
    <property type="match status" value="1"/>
</dbReference>
<accession>A0A2Z4FPX7</accession>
<evidence type="ECO:0000256" key="16">
    <source>
        <dbReference type="RuleBase" id="RU004460"/>
    </source>
</evidence>
<evidence type="ECO:0000256" key="9">
    <source>
        <dbReference type="ARBA" id="ARBA00022801"/>
    </source>
</evidence>
<gene>
    <name evidence="16" type="primary">polA</name>
    <name evidence="17" type="ORF">DN745_17815</name>
</gene>
<evidence type="ECO:0000256" key="14">
    <source>
        <dbReference type="ARBA" id="ARBA00049244"/>
    </source>
</evidence>
<dbReference type="InterPro" id="IPR002562">
    <property type="entry name" value="3'-5'_exonuclease_dom"/>
</dbReference>
<organism evidence="17 18">
    <name type="scientific">Bradymonas sediminis</name>
    <dbReference type="NCBI Taxonomy" id="1548548"/>
    <lineage>
        <taxon>Bacteria</taxon>
        <taxon>Deltaproteobacteria</taxon>
        <taxon>Bradymonadales</taxon>
        <taxon>Bradymonadaceae</taxon>
        <taxon>Bradymonas</taxon>
    </lineage>
</organism>
<dbReference type="PRINTS" id="PR00868">
    <property type="entry name" value="DNAPOLI"/>
</dbReference>
<evidence type="ECO:0000256" key="7">
    <source>
        <dbReference type="ARBA" id="ARBA00022722"/>
    </source>
</evidence>
<dbReference type="Pfam" id="PF00476">
    <property type="entry name" value="DNA_pol_A"/>
    <property type="match status" value="1"/>
</dbReference>
<evidence type="ECO:0000256" key="12">
    <source>
        <dbReference type="ARBA" id="ARBA00023125"/>
    </source>
</evidence>
<dbReference type="SMART" id="SM00482">
    <property type="entry name" value="POLAc"/>
    <property type="match status" value="1"/>
</dbReference>
<dbReference type="InterPro" id="IPR002298">
    <property type="entry name" value="DNA_polymerase_A"/>
</dbReference>
<keyword evidence="6 16" id="KW-0235">DNA replication</keyword>
<dbReference type="PANTHER" id="PTHR10133">
    <property type="entry name" value="DNA POLYMERASE I"/>
    <property type="match status" value="1"/>
</dbReference>
<dbReference type="SMART" id="SM00279">
    <property type="entry name" value="HhH2"/>
    <property type="match status" value="1"/>
</dbReference>
<dbReference type="Gene3D" id="3.40.50.1010">
    <property type="entry name" value="5'-nuclease"/>
    <property type="match status" value="1"/>
</dbReference>
<dbReference type="RefSeq" id="WP_111337031.1">
    <property type="nucleotide sequence ID" value="NZ_CP030032.1"/>
</dbReference>
<keyword evidence="9 16" id="KW-0378">Hydrolase</keyword>
<dbReference type="InterPro" id="IPR002421">
    <property type="entry name" value="5-3_exonuclease"/>
</dbReference>
<dbReference type="SUPFAM" id="SSF56672">
    <property type="entry name" value="DNA/RNA polymerases"/>
    <property type="match status" value="1"/>
</dbReference>
<dbReference type="Proteomes" id="UP000249799">
    <property type="component" value="Chromosome"/>
</dbReference>
<dbReference type="Gene3D" id="3.30.420.10">
    <property type="entry name" value="Ribonuclease H-like superfamily/Ribonuclease H"/>
    <property type="match status" value="1"/>
</dbReference>
<dbReference type="PANTHER" id="PTHR10133:SF27">
    <property type="entry name" value="DNA POLYMERASE NU"/>
    <property type="match status" value="1"/>
</dbReference>
<evidence type="ECO:0000256" key="15">
    <source>
        <dbReference type="NCBIfam" id="TIGR00593"/>
    </source>
</evidence>
<dbReference type="NCBIfam" id="TIGR00593">
    <property type="entry name" value="pola"/>
    <property type="match status" value="1"/>
</dbReference>
<dbReference type="InterPro" id="IPR012337">
    <property type="entry name" value="RNaseH-like_sf"/>
</dbReference>
<keyword evidence="7" id="KW-0540">Nuclease</keyword>
<dbReference type="GO" id="GO:0008409">
    <property type="term" value="F:5'-3' exonuclease activity"/>
    <property type="evidence" value="ECO:0007669"/>
    <property type="project" value="UniProtKB-UniRule"/>
</dbReference>
<evidence type="ECO:0000256" key="11">
    <source>
        <dbReference type="ARBA" id="ARBA00022932"/>
    </source>
</evidence>
<evidence type="ECO:0000256" key="6">
    <source>
        <dbReference type="ARBA" id="ARBA00022705"/>
    </source>
</evidence>
<dbReference type="Gene3D" id="1.10.150.20">
    <property type="entry name" value="5' to 3' exonuclease, C-terminal subdomain"/>
    <property type="match status" value="2"/>
</dbReference>
<dbReference type="AlphaFoldDB" id="A0A2Z4FPX7"/>
<dbReference type="InterPro" id="IPR018320">
    <property type="entry name" value="DNA_polymerase_1"/>
</dbReference>
<dbReference type="SMART" id="SM00475">
    <property type="entry name" value="53EXOc"/>
    <property type="match status" value="1"/>
</dbReference>
<dbReference type="FunFam" id="1.20.1060.10:FF:000001">
    <property type="entry name" value="DNA polymerase I"/>
    <property type="match status" value="1"/>
</dbReference>
<dbReference type="InterPro" id="IPR019760">
    <property type="entry name" value="DNA-dir_DNA_pol_A_CS"/>
</dbReference>
<dbReference type="SUPFAM" id="SSF88723">
    <property type="entry name" value="PIN domain-like"/>
    <property type="match status" value="1"/>
</dbReference>
<evidence type="ECO:0000256" key="13">
    <source>
        <dbReference type="ARBA" id="ARBA00023204"/>
    </source>
</evidence>
<dbReference type="FunFam" id="1.10.150.20:FF:000003">
    <property type="entry name" value="DNA polymerase I"/>
    <property type="match status" value="1"/>
</dbReference>
<comment type="catalytic activity">
    <reaction evidence="14 16">
        <text>DNA(n) + a 2'-deoxyribonucleoside 5'-triphosphate = DNA(n+1) + diphosphate</text>
        <dbReference type="Rhea" id="RHEA:22508"/>
        <dbReference type="Rhea" id="RHEA-COMP:17339"/>
        <dbReference type="Rhea" id="RHEA-COMP:17340"/>
        <dbReference type="ChEBI" id="CHEBI:33019"/>
        <dbReference type="ChEBI" id="CHEBI:61560"/>
        <dbReference type="ChEBI" id="CHEBI:173112"/>
        <dbReference type="EC" id="2.7.7.7"/>
    </reaction>
</comment>
<keyword evidence="11 16" id="KW-0239">DNA-directed DNA polymerase</keyword>
<dbReference type="GO" id="GO:0006261">
    <property type="term" value="P:DNA-templated DNA replication"/>
    <property type="evidence" value="ECO:0007669"/>
    <property type="project" value="UniProtKB-UniRule"/>
</dbReference>
<dbReference type="InterPro" id="IPR020046">
    <property type="entry name" value="5-3_exonucl_a-hlix_arch_N"/>
</dbReference>
<name>A0A2Z4FPX7_9DELT</name>
<keyword evidence="8 16" id="KW-0227">DNA damage</keyword>
<dbReference type="InterPro" id="IPR029060">
    <property type="entry name" value="PIN-like_dom_sf"/>
</dbReference>
<dbReference type="CDD" id="cd09898">
    <property type="entry name" value="H3TH_53EXO"/>
    <property type="match status" value="1"/>
</dbReference>
<evidence type="ECO:0000256" key="8">
    <source>
        <dbReference type="ARBA" id="ARBA00022763"/>
    </source>
</evidence>
<keyword evidence="18" id="KW-1185">Reference proteome</keyword>
<dbReference type="EC" id="2.7.7.7" evidence="2 15"/>
<dbReference type="InterPro" id="IPR043502">
    <property type="entry name" value="DNA/RNA_pol_sf"/>
</dbReference>
<evidence type="ECO:0000256" key="2">
    <source>
        <dbReference type="ARBA" id="ARBA00012417"/>
    </source>
</evidence>
<keyword evidence="10 16" id="KW-0269">Exonuclease</keyword>
<dbReference type="Pfam" id="PF01367">
    <property type="entry name" value="5_3_exonuc"/>
    <property type="match status" value="1"/>
</dbReference>
<evidence type="ECO:0000313" key="17">
    <source>
        <dbReference type="EMBL" id="AWV91087.1"/>
    </source>
</evidence>
<dbReference type="PROSITE" id="PS00447">
    <property type="entry name" value="DNA_POLYMERASE_A"/>
    <property type="match status" value="1"/>
</dbReference>
<dbReference type="KEGG" id="bsed:DN745_17815"/>
<keyword evidence="5 16" id="KW-0548">Nucleotidyltransferase</keyword>
<dbReference type="OrthoDB" id="9806424at2"/>
<dbReference type="FunFam" id="3.40.50.1010:FF:000001">
    <property type="entry name" value="DNA polymerase I"/>
    <property type="match status" value="1"/>
</dbReference>
<dbReference type="CDD" id="cd06139">
    <property type="entry name" value="DNA_polA_I_Ecoli_like_exo"/>
    <property type="match status" value="1"/>
</dbReference>
<dbReference type="InterPro" id="IPR036279">
    <property type="entry name" value="5-3_exonuclease_C_sf"/>
</dbReference>
<evidence type="ECO:0000256" key="10">
    <source>
        <dbReference type="ARBA" id="ARBA00022839"/>
    </source>
</evidence>
<evidence type="ECO:0000256" key="5">
    <source>
        <dbReference type="ARBA" id="ARBA00022695"/>
    </source>
</evidence>
<dbReference type="Pfam" id="PF02739">
    <property type="entry name" value="5_3_exonuc_N"/>
    <property type="match status" value="1"/>
</dbReference>
<dbReference type="InterPro" id="IPR008918">
    <property type="entry name" value="HhH2"/>
</dbReference>
<dbReference type="GO" id="GO:0003677">
    <property type="term" value="F:DNA binding"/>
    <property type="evidence" value="ECO:0007669"/>
    <property type="project" value="UniProtKB-UniRule"/>
</dbReference>
<reference evidence="17 18" key="1">
    <citation type="submission" date="2018-06" db="EMBL/GenBank/DDBJ databases">
        <title>Lujinxingia sediminis gen. nov. sp. nov., a new facultative anaerobic member of the class Deltaproteobacteria, and proposal of Lujinxingaceae fam. nov.</title>
        <authorList>
            <person name="Guo L.-Y."/>
            <person name="Li C.-M."/>
            <person name="Wang S."/>
            <person name="Du Z.-J."/>
        </authorList>
    </citation>
    <scope>NUCLEOTIDE SEQUENCE [LARGE SCALE GENOMIC DNA]</scope>
    <source>
        <strain evidence="17 18">FA350</strain>
    </source>
</reference>
<dbReference type="EMBL" id="CP030032">
    <property type="protein sequence ID" value="AWV91087.1"/>
    <property type="molecule type" value="Genomic_DNA"/>
</dbReference>
<comment type="function">
    <text evidence="16">In addition to polymerase activity, this DNA polymerase exhibits 3'-5' and 5'-3' exonuclease activity.</text>
</comment>
<dbReference type="GO" id="GO:0003887">
    <property type="term" value="F:DNA-directed DNA polymerase activity"/>
    <property type="evidence" value="ECO:0007669"/>
    <property type="project" value="UniProtKB-UniRule"/>
</dbReference>
<dbReference type="FunFam" id="1.10.150.20:FF:000002">
    <property type="entry name" value="DNA polymerase I"/>
    <property type="match status" value="1"/>
</dbReference>
<evidence type="ECO:0000313" key="18">
    <source>
        <dbReference type="Proteomes" id="UP000249799"/>
    </source>
</evidence>
<dbReference type="SUPFAM" id="SSF53098">
    <property type="entry name" value="Ribonuclease H-like"/>
    <property type="match status" value="1"/>
</dbReference>
<keyword evidence="13 16" id="KW-0234">DNA repair</keyword>
<dbReference type="InterPro" id="IPR036397">
    <property type="entry name" value="RNaseH_sf"/>
</dbReference>
<dbReference type="InterPro" id="IPR020045">
    <property type="entry name" value="DNA_polI_H3TH"/>
</dbReference>
<dbReference type="Gene3D" id="3.30.70.370">
    <property type="match status" value="1"/>
</dbReference>
<sequence>MSENKTLYIVDGSSYIFRAFYAIRSLSTAAGFPTNAIYGFTQMLMRLLRDENPEYIAMTFDVSDVDVPNFRKVLYDDYKANRSAMPDELREQMPYFSKVVEALHIPIKTQVGVEADDVIATLTRQARAEGFEVCIVSADKDLMQLLADEVRMLDTMRDKTYTPEEVQERFNVTPDKVKYVLALAGDSSDNIPGVPGIGEVTGGRLIEEFGDLENLLANIDKVSGKKRKENLENFADQARLSLELVTLRDDCDVEFQPEDLVLSKPNFAELDALFTELEFGSPLRDVRKWMEAKGWLEPEPEKPKKAKKAKKKPSDQLDFFSSAAGANSAAAEQNDHTNSGKNYRAIRSVEAFEEVLAKLAEVDRFAFDLETTSLNPLDAQICGMSFAWQPNDAVYIPCAHSYEGVGEQLDLDYILEKLRPFLESEDAKKVVGQHLKYEWLVLQKYDIDLRAILYDTMLMSYLLDPSSNKHGMDAMAMQWLNYQTISYEDVAGKGKSQVTFDKVHLDAAVPYGAEDADITLMLCNLLEPMLIEAGLKEIHDTLEVPLTRVLAIMEAEGIQIDPEMLGVLSVEFDQELGELQDQIDELSGGPTNPNSPKQLREVLFERLGLPVKKRTKTGPSTAASVLEELSELHELPALILEYRSFSKLKGTYVDALPLLIREDTGRIHTSFNQAVAATGRLSSSNPNLQNIPMRTARGRQIRKAFVPAPGYQLLVADYSQIELRIVAHMSQDPLLLDAYKRGADIHRLTASQIFDVDFEEVTSAQRGAGKTINFGVLYGMGARRLAASLRISQGEATQYIDNYFERYAGVSAFFDKLVADATHSGYAETMFGRKRQIADMGTLGRREQAFAERVAINTPIQGSAADIIKFAMVNLQAKIEAEELPMRMLLQVHDELVFEVEDAFVDAAKTIVREAMEGVCELDVPLLVDLGCGDNWLDAK</sequence>
<dbReference type="CDD" id="cd09859">
    <property type="entry name" value="PIN_53EXO"/>
    <property type="match status" value="1"/>
</dbReference>
<dbReference type="GO" id="GO:0006302">
    <property type="term" value="P:double-strand break repair"/>
    <property type="evidence" value="ECO:0007669"/>
    <property type="project" value="TreeGrafter"/>
</dbReference>
<comment type="similarity">
    <text evidence="1 16">Belongs to the DNA polymerase type-A family.</text>
</comment>
<dbReference type="Pfam" id="PF01612">
    <property type="entry name" value="DNA_pol_A_exo1"/>
    <property type="match status" value="1"/>
</dbReference>
<keyword evidence="4 16" id="KW-0808">Transferase</keyword>
<dbReference type="CDD" id="cd08637">
    <property type="entry name" value="DNA_pol_A_pol_I_C"/>
    <property type="match status" value="1"/>
</dbReference>
<proteinExistence type="inferred from homology"/>
<evidence type="ECO:0000256" key="1">
    <source>
        <dbReference type="ARBA" id="ARBA00007705"/>
    </source>
</evidence>